<feature type="compositionally biased region" description="Polar residues" evidence="1">
    <location>
        <begin position="320"/>
        <end position="334"/>
    </location>
</feature>
<feature type="compositionally biased region" description="Polar residues" evidence="1">
    <location>
        <begin position="159"/>
        <end position="193"/>
    </location>
</feature>
<evidence type="ECO:0000256" key="1">
    <source>
        <dbReference type="SAM" id="MobiDB-lite"/>
    </source>
</evidence>
<name>A0AAW0TDY6_SCYPA</name>
<reference evidence="2 3" key="1">
    <citation type="submission" date="2023-03" db="EMBL/GenBank/DDBJ databases">
        <title>High-quality genome of Scylla paramamosain provides insights in environmental adaptation.</title>
        <authorList>
            <person name="Zhang L."/>
        </authorList>
    </citation>
    <scope>NUCLEOTIDE SEQUENCE [LARGE SCALE GENOMIC DNA]</scope>
    <source>
        <strain evidence="2">LZ_2023a</strain>
        <tissue evidence="2">Muscle</tissue>
    </source>
</reference>
<evidence type="ECO:0000313" key="2">
    <source>
        <dbReference type="EMBL" id="KAK8384861.1"/>
    </source>
</evidence>
<feature type="compositionally biased region" description="Low complexity" evidence="1">
    <location>
        <begin position="194"/>
        <end position="208"/>
    </location>
</feature>
<feature type="compositionally biased region" description="Low complexity" evidence="1">
    <location>
        <begin position="131"/>
        <end position="155"/>
    </location>
</feature>
<proteinExistence type="predicted"/>
<feature type="compositionally biased region" description="Low complexity" evidence="1">
    <location>
        <begin position="285"/>
        <end position="317"/>
    </location>
</feature>
<comment type="caution">
    <text evidence="2">The sequence shown here is derived from an EMBL/GenBank/DDBJ whole genome shotgun (WGS) entry which is preliminary data.</text>
</comment>
<dbReference type="Proteomes" id="UP001487740">
    <property type="component" value="Unassembled WGS sequence"/>
</dbReference>
<dbReference type="EMBL" id="JARAKH010000034">
    <property type="protein sequence ID" value="KAK8384861.1"/>
    <property type="molecule type" value="Genomic_DNA"/>
</dbReference>
<evidence type="ECO:0000313" key="3">
    <source>
        <dbReference type="Proteomes" id="UP001487740"/>
    </source>
</evidence>
<dbReference type="AlphaFoldDB" id="A0AAW0TDY6"/>
<feature type="region of interest" description="Disordered" evidence="1">
    <location>
        <begin position="83"/>
        <end position="343"/>
    </location>
</feature>
<feature type="compositionally biased region" description="Polar residues" evidence="1">
    <location>
        <begin position="228"/>
        <end position="260"/>
    </location>
</feature>
<accession>A0AAW0TDY6</accession>
<organism evidence="2 3">
    <name type="scientific">Scylla paramamosain</name>
    <name type="common">Mud crab</name>
    <dbReference type="NCBI Taxonomy" id="85552"/>
    <lineage>
        <taxon>Eukaryota</taxon>
        <taxon>Metazoa</taxon>
        <taxon>Ecdysozoa</taxon>
        <taxon>Arthropoda</taxon>
        <taxon>Crustacea</taxon>
        <taxon>Multicrustacea</taxon>
        <taxon>Malacostraca</taxon>
        <taxon>Eumalacostraca</taxon>
        <taxon>Eucarida</taxon>
        <taxon>Decapoda</taxon>
        <taxon>Pleocyemata</taxon>
        <taxon>Brachyura</taxon>
        <taxon>Eubrachyura</taxon>
        <taxon>Portunoidea</taxon>
        <taxon>Portunidae</taxon>
        <taxon>Portuninae</taxon>
        <taxon>Scylla</taxon>
    </lineage>
</organism>
<sequence>MVRVTATLTHIKGHSNELDSRTNIYLIWIGADGRCSGSSLLRDEAVATGNDKMQPYTVVQFLVALLLSSGSTWGNKTQGALLKPLNEKTTSPPRLPLNTVSRPAEEMGRPLLRPHNATSRSSPSPIILPDGSGSYTSGSGSAGSISSSSTNSNSGMLSIYNNNQVESQATKRPLNGGNTRPSRPASSSLKPVNSPSRTTKPPSKTAKPPSRPSNFSLKPVNSPKPAISPSSPTRLPSKSVTASSRPSNSPSWPENTPHKQSSASSSPSKPGNVPYKPSRPPNSSPKPANKPYKPFRPSNSPSQSSRPASRPSRPAGPTFGSASQPNRQGTSSSRLPPGLAPPFLQTVATPAPVTSPAKAITVNLNLGGFGLGGSKDKTSTAHQPTDHKDQSVATVNGRTSPVLLFLLSTTVVMAFC</sequence>
<protein>
    <submittedName>
        <fullName evidence="2">Uncharacterized protein</fullName>
    </submittedName>
</protein>
<gene>
    <name evidence="2" type="ORF">O3P69_014429</name>
</gene>
<keyword evidence="3" id="KW-1185">Reference proteome</keyword>